<dbReference type="InterPro" id="IPR050900">
    <property type="entry name" value="Transposase_IS3/IS150/IS904"/>
</dbReference>
<accession>A0ABT7E1N5</accession>
<feature type="domain" description="Integrase catalytic" evidence="2">
    <location>
        <begin position="277"/>
        <end position="443"/>
    </location>
</feature>
<dbReference type="InterPro" id="IPR048020">
    <property type="entry name" value="Transpos_IS3"/>
</dbReference>
<dbReference type="RefSeq" id="WP_284102551.1">
    <property type="nucleotide sequence ID" value="NZ_JARRAF010000034.1"/>
</dbReference>
<evidence type="ECO:0000256" key="1">
    <source>
        <dbReference type="SAM" id="MobiDB-lite"/>
    </source>
</evidence>
<reference evidence="3" key="1">
    <citation type="submission" date="2023-03" db="EMBL/GenBank/DDBJ databases">
        <title>Chitinimonas shenzhenensis gen. nov., sp. nov., a novel member of family Burkholderiaceae isolated from activated sludge collected in Shen Zhen, China.</title>
        <authorList>
            <person name="Wang X."/>
        </authorList>
    </citation>
    <scope>NUCLEOTIDE SEQUENCE</scope>
    <source>
        <strain evidence="3">DQS-5</strain>
    </source>
</reference>
<dbReference type="Pfam" id="PF00665">
    <property type="entry name" value="rve"/>
    <property type="match status" value="1"/>
</dbReference>
<gene>
    <name evidence="3" type="ORF">PZA18_19485</name>
</gene>
<dbReference type="PANTHER" id="PTHR46889:SF4">
    <property type="entry name" value="TRANSPOSASE INSO FOR INSERTION SEQUENCE ELEMENT IS911B-RELATED"/>
    <property type="match status" value="1"/>
</dbReference>
<feature type="compositionally biased region" description="Basic residues" evidence="1">
    <location>
        <begin position="260"/>
        <end position="271"/>
    </location>
</feature>
<evidence type="ECO:0000259" key="2">
    <source>
        <dbReference type="PROSITE" id="PS50994"/>
    </source>
</evidence>
<dbReference type="InterPro" id="IPR012337">
    <property type="entry name" value="RNaseH-like_sf"/>
</dbReference>
<dbReference type="Proteomes" id="UP001172778">
    <property type="component" value="Unassembled WGS sequence"/>
</dbReference>
<protein>
    <submittedName>
        <fullName evidence="3">IS3 family transposase</fullName>
    </submittedName>
</protein>
<keyword evidence="4" id="KW-1185">Reference proteome</keyword>
<dbReference type="PROSITE" id="PS50994">
    <property type="entry name" value="INTEGRASE"/>
    <property type="match status" value="1"/>
</dbReference>
<sequence length="493" mass="56393">MLRYTEERKEAVLKKLLPPINRSVAAVSREEGISGATLYNWRNQAKAHGVPVPGEKPSPDDWSAEAKFAVVIETAALSEIELSEYCRRKGLYVEQVHAWRQACIEGQQSSRERQQAERAEAAALLVLRKKFECLLERRQRGRMTSLPDRQKFVAWYEAAVTAGARRQVVCAELTISLRTMERWIADGVIKADARTTTARPCPVNALTPEERAEVLAVCNSAEFASLPPGQIVPRLADRGRYLASESTFYRVLRAANQQNRRGRSQPPRHHAPPATHVATGPRQVWSWDITYLPSSVRGKYYYLYLIEDLYSRKTVGWEVHEQECGSKAAVLLQRTTWRESCLNRPLVLHSDNGAPMKSATLLNKMYELGVVPSRGRPRVSNDNPYSESLFRTLKYCPQWPAAGFSSLEAARTWVHGFVEWYNQEHRHSRIRFVTPAERHEGKDKMILAKRHELYQAARQRHPERWSRNTRNWQIIGAVTLNPQQGNDTERMTA</sequence>
<dbReference type="InterPro" id="IPR001584">
    <property type="entry name" value="Integrase_cat-core"/>
</dbReference>
<proteinExistence type="predicted"/>
<dbReference type="InterPro" id="IPR002514">
    <property type="entry name" value="Transposase_8"/>
</dbReference>
<evidence type="ECO:0000313" key="3">
    <source>
        <dbReference type="EMBL" id="MDK2126231.1"/>
    </source>
</evidence>
<dbReference type="PANTHER" id="PTHR46889">
    <property type="entry name" value="TRANSPOSASE INSF FOR INSERTION SEQUENCE IS3B-RELATED"/>
    <property type="match status" value="1"/>
</dbReference>
<evidence type="ECO:0000313" key="4">
    <source>
        <dbReference type="Proteomes" id="UP001172778"/>
    </source>
</evidence>
<name>A0ABT7E1N5_9NEIS</name>
<organism evidence="3 4">
    <name type="scientific">Parachitinimonas caeni</name>
    <dbReference type="NCBI Taxonomy" id="3031301"/>
    <lineage>
        <taxon>Bacteria</taxon>
        <taxon>Pseudomonadati</taxon>
        <taxon>Pseudomonadota</taxon>
        <taxon>Betaproteobacteria</taxon>
        <taxon>Neisseriales</taxon>
        <taxon>Chitinibacteraceae</taxon>
        <taxon>Parachitinimonas</taxon>
    </lineage>
</organism>
<comment type="caution">
    <text evidence="3">The sequence shown here is derived from an EMBL/GenBank/DDBJ whole genome shotgun (WGS) entry which is preliminary data.</text>
</comment>
<dbReference type="NCBIfam" id="NF033516">
    <property type="entry name" value="transpos_IS3"/>
    <property type="match status" value="1"/>
</dbReference>
<dbReference type="Pfam" id="PF01527">
    <property type="entry name" value="HTH_Tnp_1"/>
    <property type="match status" value="1"/>
</dbReference>
<dbReference type="SUPFAM" id="SSF46689">
    <property type="entry name" value="Homeodomain-like"/>
    <property type="match status" value="1"/>
</dbReference>
<dbReference type="SUPFAM" id="SSF53098">
    <property type="entry name" value="Ribonuclease H-like"/>
    <property type="match status" value="1"/>
</dbReference>
<feature type="region of interest" description="Disordered" evidence="1">
    <location>
        <begin position="257"/>
        <end position="277"/>
    </location>
</feature>
<dbReference type="InterPro" id="IPR009057">
    <property type="entry name" value="Homeodomain-like_sf"/>
</dbReference>
<dbReference type="EMBL" id="JARRAF010000034">
    <property type="protein sequence ID" value="MDK2126231.1"/>
    <property type="molecule type" value="Genomic_DNA"/>
</dbReference>
<dbReference type="Gene3D" id="3.30.420.10">
    <property type="entry name" value="Ribonuclease H-like superfamily/Ribonuclease H"/>
    <property type="match status" value="1"/>
</dbReference>
<dbReference type="InterPro" id="IPR036397">
    <property type="entry name" value="RNaseH_sf"/>
</dbReference>